<dbReference type="PANTHER" id="PTHR14136">
    <property type="entry name" value="BTB_POZ DOMAIN-CONTAINING PROTEIN KCTD9"/>
    <property type="match status" value="1"/>
</dbReference>
<reference evidence="1 2" key="1">
    <citation type="submission" date="2016-11" db="EMBL/GenBank/DDBJ databases">
        <authorList>
            <person name="Jaros S."/>
            <person name="Januszkiewicz K."/>
            <person name="Wedrychowicz H."/>
        </authorList>
    </citation>
    <scope>NUCLEOTIDE SEQUENCE [LARGE SCALE GENOMIC DNA]</scope>
    <source>
        <strain evidence="1 2">GAS138</strain>
    </source>
</reference>
<organism evidence="1 2">
    <name type="scientific">Bradyrhizobium erythrophlei</name>
    <dbReference type="NCBI Taxonomy" id="1437360"/>
    <lineage>
        <taxon>Bacteria</taxon>
        <taxon>Pseudomonadati</taxon>
        <taxon>Pseudomonadota</taxon>
        <taxon>Alphaproteobacteria</taxon>
        <taxon>Hyphomicrobiales</taxon>
        <taxon>Nitrobacteraceae</taxon>
        <taxon>Bradyrhizobium</taxon>
    </lineage>
</organism>
<gene>
    <name evidence="1" type="ORF">SAMN05443248_7736</name>
</gene>
<dbReference type="Proteomes" id="UP000189796">
    <property type="component" value="Chromosome I"/>
</dbReference>
<dbReference type="InterPro" id="IPR051082">
    <property type="entry name" value="Pentapeptide-BTB/POZ_domain"/>
</dbReference>
<accession>A0A1M5XYD6</accession>
<dbReference type="OrthoDB" id="7908941at2"/>
<dbReference type="Gene3D" id="2.160.20.80">
    <property type="entry name" value="E3 ubiquitin-protein ligase SopA"/>
    <property type="match status" value="1"/>
</dbReference>
<dbReference type="AlphaFoldDB" id="A0A1M5XYD6"/>
<dbReference type="PANTHER" id="PTHR14136:SF17">
    <property type="entry name" value="BTB_POZ DOMAIN-CONTAINING PROTEIN KCTD9"/>
    <property type="match status" value="1"/>
</dbReference>
<evidence type="ECO:0000313" key="2">
    <source>
        <dbReference type="Proteomes" id="UP000189796"/>
    </source>
</evidence>
<dbReference type="Pfam" id="PF00805">
    <property type="entry name" value="Pentapeptide"/>
    <property type="match status" value="4"/>
</dbReference>
<dbReference type="EMBL" id="LT670817">
    <property type="protein sequence ID" value="SHI04837.1"/>
    <property type="molecule type" value="Genomic_DNA"/>
</dbReference>
<dbReference type="InterPro" id="IPR001646">
    <property type="entry name" value="5peptide_repeat"/>
</dbReference>
<proteinExistence type="predicted"/>
<name>A0A1M5XYD6_9BRAD</name>
<evidence type="ECO:0000313" key="1">
    <source>
        <dbReference type="EMBL" id="SHI04837.1"/>
    </source>
</evidence>
<sequence>MFRRNLVCFGNELKQDFSQADLSATEADRILLQHSSFNGAKFDGCRWTRPVFAHADMARISTKAVEWGTPGDRDSDDRVAADFSHARLTHADLTKAQICGFFYGSDLRNTSLVEADLSFSDFVGPNFSFDMSFGGARMRGAKLRHCRISNASFYSSDCRNTDFFGTQFSDVSVDGCDLSHAHFENAEIELTMFSPDQMQQAELSAAYDVDKLGLVQIGNRSVD</sequence>
<protein>
    <submittedName>
        <fullName evidence="1">Uncharacterized protein YjbI, contains pentapeptide repeats</fullName>
    </submittedName>
</protein>
<dbReference type="SUPFAM" id="SSF141571">
    <property type="entry name" value="Pentapeptide repeat-like"/>
    <property type="match status" value="1"/>
</dbReference>